<evidence type="ECO:0000313" key="3">
    <source>
        <dbReference type="Proteomes" id="UP000314294"/>
    </source>
</evidence>
<comment type="caution">
    <text evidence="2">The sequence shown here is derived from an EMBL/GenBank/DDBJ whole genome shotgun (WGS) entry which is preliminary data.</text>
</comment>
<keyword evidence="3" id="KW-1185">Reference proteome</keyword>
<dbReference type="Proteomes" id="UP000314294">
    <property type="component" value="Unassembled WGS sequence"/>
</dbReference>
<reference evidence="2 3" key="1">
    <citation type="submission" date="2019-03" db="EMBL/GenBank/DDBJ databases">
        <title>First draft genome of Liparis tanakae, snailfish: a comprehensive survey of snailfish specific genes.</title>
        <authorList>
            <person name="Kim W."/>
            <person name="Song I."/>
            <person name="Jeong J.-H."/>
            <person name="Kim D."/>
            <person name="Kim S."/>
            <person name="Ryu S."/>
            <person name="Song J.Y."/>
            <person name="Lee S.K."/>
        </authorList>
    </citation>
    <scope>NUCLEOTIDE SEQUENCE [LARGE SCALE GENOMIC DNA]</scope>
    <source>
        <tissue evidence="2">Muscle</tissue>
    </source>
</reference>
<feature type="region of interest" description="Disordered" evidence="1">
    <location>
        <begin position="228"/>
        <end position="253"/>
    </location>
</feature>
<dbReference type="AlphaFoldDB" id="A0A4Z2IBD0"/>
<organism evidence="2 3">
    <name type="scientific">Liparis tanakae</name>
    <name type="common">Tanaka's snailfish</name>
    <dbReference type="NCBI Taxonomy" id="230148"/>
    <lineage>
        <taxon>Eukaryota</taxon>
        <taxon>Metazoa</taxon>
        <taxon>Chordata</taxon>
        <taxon>Craniata</taxon>
        <taxon>Vertebrata</taxon>
        <taxon>Euteleostomi</taxon>
        <taxon>Actinopterygii</taxon>
        <taxon>Neopterygii</taxon>
        <taxon>Teleostei</taxon>
        <taxon>Neoteleostei</taxon>
        <taxon>Acanthomorphata</taxon>
        <taxon>Eupercaria</taxon>
        <taxon>Perciformes</taxon>
        <taxon>Cottioidei</taxon>
        <taxon>Cottales</taxon>
        <taxon>Liparidae</taxon>
        <taxon>Liparis</taxon>
    </lineage>
</organism>
<dbReference type="EMBL" id="SRLO01000105">
    <property type="protein sequence ID" value="TNN75296.1"/>
    <property type="molecule type" value="Genomic_DNA"/>
</dbReference>
<name>A0A4Z2IBD0_9TELE</name>
<sequence length="253" mass="27798">MSGLAAVVIADLDMTLVELHCYMIVVSIVQQDAVILRCGHLQSKRVQRLFDISRSQKGSVCTQASCSVPLVYLQGDVGLWPVLEVREQEVGVSVDKVDADQLLAARTPELRRTLAEGPPASLHTRGPWGRVFGPDGEAVMSSGRLEVNWQAAKMPEDEGYKQPADCQHKVLLGGWHLDKWLLQGAVASEQGYRGFLLLLLGTVLRAGRARTTVSRQVHSLGHWGLGTQLDGSSWPGKTELEGSQPQERERKEE</sequence>
<evidence type="ECO:0000313" key="2">
    <source>
        <dbReference type="EMBL" id="TNN75296.1"/>
    </source>
</evidence>
<accession>A0A4Z2IBD0</accession>
<proteinExistence type="predicted"/>
<protein>
    <submittedName>
        <fullName evidence="2">Uncharacterized protein</fullName>
    </submittedName>
</protein>
<evidence type="ECO:0000256" key="1">
    <source>
        <dbReference type="SAM" id="MobiDB-lite"/>
    </source>
</evidence>
<gene>
    <name evidence="2" type="ORF">EYF80_014533</name>
</gene>